<dbReference type="AlphaFoldDB" id="A0A1N6N020"/>
<dbReference type="HAMAP" id="MF_01484">
    <property type="entry name" value="AcrZ"/>
    <property type="match status" value="1"/>
</dbReference>
<feature type="transmembrane region" description="Helical" evidence="1">
    <location>
        <begin position="12"/>
        <end position="36"/>
    </location>
</feature>
<dbReference type="RefSeq" id="WP_086953740.1">
    <property type="nucleotide sequence ID" value="NZ_CAWNQC010000090.1"/>
</dbReference>
<dbReference type="GO" id="GO:1990961">
    <property type="term" value="P:xenobiotic detoxification by transmembrane export across the plasma membrane"/>
    <property type="evidence" value="ECO:0007669"/>
    <property type="project" value="InterPro"/>
</dbReference>
<evidence type="ECO:0000313" key="5">
    <source>
        <dbReference type="Proteomes" id="UP000224871"/>
    </source>
</evidence>
<sequence>MFELIKSIAFELVMVPVVMVTILGLIYVLGELFNVISKNETKGIER</sequence>
<proteinExistence type="inferred from homology"/>
<comment type="function">
    <text evidence="1">AcrA-AcrB-AcrZ-TolC is a drug efflux protein complex with a broad substrate specificity. This protein binds to AcrB and is required for efflux of some but not all substrates, suggesting it may influence the specificity of drug export.</text>
</comment>
<dbReference type="OrthoDB" id="6434161at2"/>
<protein>
    <recommendedName>
        <fullName evidence="1">Multidrug efflux pump accessory protein AcrZ</fullName>
    </recommendedName>
    <alternativeName>
        <fullName evidence="1">AcrAB-TolC multidrug efflux pump accessory protein AcrZ</fullName>
    </alternativeName>
    <alternativeName>
        <fullName evidence="1">Acridine resistance protein Z</fullName>
    </alternativeName>
</protein>
<evidence type="ECO:0000313" key="2">
    <source>
        <dbReference type="EMBL" id="PHM36033.1"/>
    </source>
</evidence>
<dbReference type="InterPro" id="IPR019702">
    <property type="entry name" value="AcrZ"/>
</dbReference>
<dbReference type="Proteomes" id="UP000196435">
    <property type="component" value="Unassembled WGS sequence"/>
</dbReference>
<dbReference type="InterPro" id="IPR053730">
    <property type="entry name" value="MEP_Accessory_AcrZ"/>
</dbReference>
<comment type="subunit">
    <text evidence="1">Part of the AcrA-AcrB-AcrZ-TolC efflux pump, interacts directly with AcrB.</text>
</comment>
<name>A0A1N6N020_9GAMM</name>
<organism evidence="3 4">
    <name type="scientific">Xenorhabdus innexi</name>
    <dbReference type="NCBI Taxonomy" id="290109"/>
    <lineage>
        <taxon>Bacteria</taxon>
        <taxon>Pseudomonadati</taxon>
        <taxon>Pseudomonadota</taxon>
        <taxon>Gammaproteobacteria</taxon>
        <taxon>Enterobacterales</taxon>
        <taxon>Morganellaceae</taxon>
        <taxon>Xenorhabdus</taxon>
    </lineage>
</organism>
<dbReference type="Pfam" id="PF10766">
    <property type="entry name" value="AcrZ"/>
    <property type="match status" value="1"/>
</dbReference>
<dbReference type="GO" id="GO:0046677">
    <property type="term" value="P:response to antibiotic"/>
    <property type="evidence" value="ECO:0007669"/>
    <property type="project" value="UniProtKB-KW"/>
</dbReference>
<comment type="similarity">
    <text evidence="1">Belongs to the AcrZ family.</text>
</comment>
<dbReference type="EMBL" id="NIBU01000018">
    <property type="protein sequence ID" value="PHM36033.1"/>
    <property type="molecule type" value="Genomic_DNA"/>
</dbReference>
<reference evidence="4" key="1">
    <citation type="submission" date="2016-12" db="EMBL/GenBank/DDBJ databases">
        <authorList>
            <person name="Gaudriault S."/>
        </authorList>
    </citation>
    <scope>NUCLEOTIDE SEQUENCE [LARGE SCALE GENOMIC DNA]</scope>
    <source>
        <strain evidence="4">HGB1681 (deposited as PTA-6826 in the American Type Culture Collection)</strain>
    </source>
</reference>
<gene>
    <name evidence="1 2" type="primary">acrZ</name>
    <name evidence="2" type="ORF">Xinn_01922</name>
    <name evidence="3" type="ORF">XIS1_610030</name>
</gene>
<reference evidence="2 5" key="3">
    <citation type="journal article" date="2017" name="Nat. Microbiol.">
        <title>Natural product diversity associated with the nematode symbionts Photorhabdus and Xenorhabdus.</title>
        <authorList>
            <person name="Tobias N.J."/>
            <person name="Wolff H."/>
            <person name="Djahanschiri B."/>
            <person name="Grundmann F."/>
            <person name="Kronenwerth M."/>
            <person name="Shi Y.M."/>
            <person name="Simonyi S."/>
            <person name="Grun P."/>
            <person name="Shapiro-Ilan D."/>
            <person name="Pidot S.J."/>
            <person name="Stinear T.P."/>
            <person name="Ebersberger I."/>
            <person name="Bode H.B."/>
        </authorList>
    </citation>
    <scope>NUCLEOTIDE SEQUENCE [LARGE SCALE GENOMIC DNA]</scope>
    <source>
        <strain evidence="2 5">DSM 16336</strain>
    </source>
</reference>
<keyword evidence="1" id="KW-0472">Membrane</keyword>
<keyword evidence="1" id="KW-0046">Antibiotic resistance</keyword>
<keyword evidence="5" id="KW-1185">Reference proteome</keyword>
<keyword evidence="1" id="KW-0813">Transport</keyword>
<keyword evidence="1" id="KW-0812">Transmembrane</keyword>
<dbReference type="Gene3D" id="6.10.250.2480">
    <property type="match status" value="1"/>
</dbReference>
<evidence type="ECO:0000256" key="1">
    <source>
        <dbReference type="HAMAP-Rule" id="MF_01484"/>
    </source>
</evidence>
<dbReference type="EMBL" id="FTLG01000205">
    <property type="protein sequence ID" value="SIP74384.1"/>
    <property type="molecule type" value="Genomic_DNA"/>
</dbReference>
<dbReference type="GO" id="GO:0005886">
    <property type="term" value="C:plasma membrane"/>
    <property type="evidence" value="ECO:0007669"/>
    <property type="project" value="UniProtKB-SubCell"/>
</dbReference>
<evidence type="ECO:0000313" key="3">
    <source>
        <dbReference type="EMBL" id="SIP74384.1"/>
    </source>
</evidence>
<comment type="subcellular location">
    <subcellularLocation>
        <location evidence="1">Cell membrane</location>
        <topology evidence="1">Single-pass membrane protein</topology>
    </subcellularLocation>
</comment>
<keyword evidence="1" id="KW-1003">Cell membrane</keyword>
<accession>A0A1N6N020</accession>
<keyword evidence="1" id="KW-1133">Transmembrane helix</keyword>
<dbReference type="Proteomes" id="UP000224871">
    <property type="component" value="Unassembled WGS sequence"/>
</dbReference>
<reference evidence="3" key="2">
    <citation type="submission" date="2016-12" db="EMBL/GenBank/DDBJ databases">
        <authorList>
            <person name="Song W.-J."/>
            <person name="Kurnit D.M."/>
        </authorList>
    </citation>
    <scope>NUCLEOTIDE SEQUENCE [LARGE SCALE GENOMIC DNA]</scope>
    <source>
        <strain evidence="3">HGB1681</strain>
    </source>
</reference>
<dbReference type="GO" id="GO:0042910">
    <property type="term" value="F:xenobiotic transmembrane transporter activity"/>
    <property type="evidence" value="ECO:0007669"/>
    <property type="project" value="UniProtKB-UniRule"/>
</dbReference>
<evidence type="ECO:0000313" key="4">
    <source>
        <dbReference type="Proteomes" id="UP000196435"/>
    </source>
</evidence>